<comment type="caution">
    <text evidence="10">The sequence shown here is derived from an EMBL/GenBank/DDBJ whole genome shotgun (WGS) entry which is preliminary data.</text>
</comment>
<dbReference type="InterPro" id="IPR007110">
    <property type="entry name" value="Ig-like_dom"/>
</dbReference>
<feature type="transmembrane region" description="Helical" evidence="7">
    <location>
        <begin position="426"/>
        <end position="452"/>
    </location>
</feature>
<dbReference type="PANTHER" id="PTHR24366">
    <property type="entry name" value="IG(IMMUNOGLOBULIN) AND LRR(LEUCINE RICH REPEAT) DOMAINS"/>
    <property type="match status" value="1"/>
</dbReference>
<keyword evidence="5" id="KW-0325">Glycoprotein</keyword>
<dbReference type="InterPro" id="IPR036179">
    <property type="entry name" value="Ig-like_dom_sf"/>
</dbReference>
<dbReference type="InterPro" id="IPR013098">
    <property type="entry name" value="Ig_I-set"/>
</dbReference>
<dbReference type="Gene3D" id="2.60.40.10">
    <property type="entry name" value="Immunoglobulins"/>
    <property type="match status" value="1"/>
</dbReference>
<organism evidence="10 11">
    <name type="scientific">Holothuria leucospilota</name>
    <name type="common">Black long sea cucumber</name>
    <name type="synonym">Mertensiothuria leucospilota</name>
    <dbReference type="NCBI Taxonomy" id="206669"/>
    <lineage>
        <taxon>Eukaryota</taxon>
        <taxon>Metazoa</taxon>
        <taxon>Echinodermata</taxon>
        <taxon>Eleutherozoa</taxon>
        <taxon>Echinozoa</taxon>
        <taxon>Holothuroidea</taxon>
        <taxon>Aspidochirotacea</taxon>
        <taxon>Aspidochirotida</taxon>
        <taxon>Holothuriidae</taxon>
        <taxon>Holothuria</taxon>
    </lineage>
</organism>
<dbReference type="Pfam" id="PF07679">
    <property type="entry name" value="I-set"/>
    <property type="match status" value="1"/>
</dbReference>
<dbReference type="PANTHER" id="PTHR24366:SF96">
    <property type="entry name" value="LEUCINE RICH REPEAT CONTAINING 53"/>
    <property type="match status" value="1"/>
</dbReference>
<keyword evidence="7" id="KW-0812">Transmembrane</keyword>
<feature type="signal peptide" evidence="8">
    <location>
        <begin position="1"/>
        <end position="17"/>
    </location>
</feature>
<keyword evidence="4" id="KW-1015">Disulfide bond</keyword>
<evidence type="ECO:0000256" key="1">
    <source>
        <dbReference type="ARBA" id="ARBA00022614"/>
    </source>
</evidence>
<feature type="region of interest" description="Disordered" evidence="6">
    <location>
        <begin position="537"/>
        <end position="586"/>
    </location>
</feature>
<dbReference type="PROSITE" id="PS50835">
    <property type="entry name" value="IG_LIKE"/>
    <property type="match status" value="1"/>
</dbReference>
<dbReference type="SMART" id="SM00409">
    <property type="entry name" value="IG"/>
    <property type="match status" value="1"/>
</dbReference>
<dbReference type="SMART" id="SM00369">
    <property type="entry name" value="LRR_TYP"/>
    <property type="match status" value="6"/>
</dbReference>
<evidence type="ECO:0000256" key="6">
    <source>
        <dbReference type="SAM" id="MobiDB-lite"/>
    </source>
</evidence>
<protein>
    <submittedName>
        <fullName evidence="10">Leucine-rich repeat and fibronectin type-III domain-containing protein 5</fullName>
    </submittedName>
</protein>
<dbReference type="InterPro" id="IPR003591">
    <property type="entry name" value="Leu-rich_rpt_typical-subtyp"/>
</dbReference>
<dbReference type="InterPro" id="IPR032675">
    <property type="entry name" value="LRR_dom_sf"/>
</dbReference>
<dbReference type="InterPro" id="IPR001611">
    <property type="entry name" value="Leu-rich_rpt"/>
</dbReference>
<evidence type="ECO:0000259" key="9">
    <source>
        <dbReference type="PROSITE" id="PS50835"/>
    </source>
</evidence>
<dbReference type="PROSITE" id="PS51450">
    <property type="entry name" value="LRR"/>
    <property type="match status" value="2"/>
</dbReference>
<evidence type="ECO:0000256" key="5">
    <source>
        <dbReference type="ARBA" id="ARBA00023180"/>
    </source>
</evidence>
<keyword evidence="2 8" id="KW-0732">Signal</keyword>
<evidence type="ECO:0000313" key="11">
    <source>
        <dbReference type="Proteomes" id="UP001152320"/>
    </source>
</evidence>
<dbReference type="InterPro" id="IPR003599">
    <property type="entry name" value="Ig_sub"/>
</dbReference>
<evidence type="ECO:0000313" key="10">
    <source>
        <dbReference type="EMBL" id="KAJ8021893.1"/>
    </source>
</evidence>
<dbReference type="SUPFAM" id="SSF52058">
    <property type="entry name" value="L domain-like"/>
    <property type="match status" value="1"/>
</dbReference>
<evidence type="ECO:0000256" key="2">
    <source>
        <dbReference type="ARBA" id="ARBA00022729"/>
    </source>
</evidence>
<dbReference type="EMBL" id="JAIZAY010000021">
    <property type="protein sequence ID" value="KAJ8021893.1"/>
    <property type="molecule type" value="Genomic_DNA"/>
</dbReference>
<dbReference type="Gene3D" id="3.80.10.10">
    <property type="entry name" value="Ribonuclease Inhibitor"/>
    <property type="match status" value="2"/>
</dbReference>
<keyword evidence="3" id="KW-0677">Repeat</keyword>
<dbReference type="AlphaFoldDB" id="A0A9Q0YFQ0"/>
<evidence type="ECO:0000256" key="8">
    <source>
        <dbReference type="SAM" id="SignalP"/>
    </source>
</evidence>
<reference evidence="10" key="1">
    <citation type="submission" date="2021-10" db="EMBL/GenBank/DDBJ databases">
        <title>Tropical sea cucumber genome reveals ecological adaptation and Cuvierian tubules defense mechanism.</title>
        <authorList>
            <person name="Chen T."/>
        </authorList>
    </citation>
    <scope>NUCLEOTIDE SEQUENCE</scope>
    <source>
        <strain evidence="10">Nanhai2018</strain>
        <tissue evidence="10">Muscle</tissue>
    </source>
</reference>
<keyword evidence="7" id="KW-1133">Transmembrane helix</keyword>
<evidence type="ECO:0000256" key="7">
    <source>
        <dbReference type="SAM" id="Phobius"/>
    </source>
</evidence>
<name>A0A9Q0YFQ0_HOLLE</name>
<keyword evidence="1" id="KW-0433">Leucine-rich repeat</keyword>
<evidence type="ECO:0000256" key="3">
    <source>
        <dbReference type="ARBA" id="ARBA00022737"/>
    </source>
</evidence>
<dbReference type="InterPro" id="IPR013783">
    <property type="entry name" value="Ig-like_fold"/>
</dbReference>
<gene>
    <name evidence="10" type="ORF">HOLleu_39224</name>
</gene>
<dbReference type="FunFam" id="3.80.10.10:FF:000770">
    <property type="entry name" value="Uncharacterized protein"/>
    <property type="match status" value="1"/>
</dbReference>
<evidence type="ECO:0000256" key="4">
    <source>
        <dbReference type="ARBA" id="ARBA00023157"/>
    </source>
</evidence>
<proteinExistence type="predicted"/>
<feature type="compositionally biased region" description="Basic and acidic residues" evidence="6">
    <location>
        <begin position="557"/>
        <end position="566"/>
    </location>
</feature>
<dbReference type="Proteomes" id="UP001152320">
    <property type="component" value="Chromosome 21"/>
</dbReference>
<keyword evidence="11" id="KW-1185">Reference proteome</keyword>
<feature type="chain" id="PRO_5040359922" evidence="8">
    <location>
        <begin position="18"/>
        <end position="621"/>
    </location>
</feature>
<feature type="domain" description="Ig-like" evidence="9">
    <location>
        <begin position="277"/>
        <end position="375"/>
    </location>
</feature>
<feature type="compositionally biased region" description="Polar residues" evidence="6">
    <location>
        <begin position="537"/>
        <end position="554"/>
    </location>
</feature>
<dbReference type="OrthoDB" id="1099686at2759"/>
<sequence>MEIFVLSSLVLCSPILATVTLARNAAPTDCSSGWRTGCTIAPNQDQQGVLHMQNAKIVRLPVGVFRGYSHVRVLDVSQNNISVIQPGAFVGMVSLDKLHLNSNSLEIINFTTFAGAEKIRYLNLARNKIYAIEPGSFAGLRRLMLLNLNINKLTSIPADVFDSLPHLGQLCLDGNRITTIAPLAFQNLNKLKILRLNSNRLETIPDIFSDVLHLSRLGLSRNRFQCDCRLELFRKWIAAHGTLITSIIHSPVRCTGPSNMSGRDLRHVTSVLTCTRPFISQMPKKLTLFEGDNKVMRPLVKGQPTPTLTWRNPSGVPIPTARSNAEIGETIASRQVVVNREGALVISRAAVSDSGVYSFSAQNIAGSFSGELSVTVQKKKYLTTVDITTSDHEHLFERSVVAKHVDKSEERHDVMYGCQFNPVISYFSGILLTCILTFLSTSLLLSMIFCCYHKRALARSKTYFGEVKPVSERTRMKNVKSVFLESGSSLFSAVTRMSSLSFGSEMDSMPRDYTRRKNLNSYCSGSVSTATQRSVSIETNDNDSGNTNGINTYANPYEKDSIRKSDLPPTPQATEHSDPEGYMVPAKSKLRSGHLRTYQNSTLCSYDPTYATIDPVASRHS</sequence>
<keyword evidence="7" id="KW-0472">Membrane</keyword>
<dbReference type="Pfam" id="PF13855">
    <property type="entry name" value="LRR_8"/>
    <property type="match status" value="2"/>
</dbReference>
<accession>A0A9Q0YFQ0</accession>
<dbReference type="SUPFAM" id="SSF48726">
    <property type="entry name" value="Immunoglobulin"/>
    <property type="match status" value="1"/>
</dbReference>